<evidence type="ECO:0000256" key="2">
    <source>
        <dbReference type="ARBA" id="ARBA00023125"/>
    </source>
</evidence>
<dbReference type="InterPro" id="IPR011010">
    <property type="entry name" value="DNA_brk_join_enz"/>
</dbReference>
<gene>
    <name evidence="5" type="ORF">DSM107010_62760</name>
</gene>
<dbReference type="Gene3D" id="1.10.443.10">
    <property type="entry name" value="Intergrase catalytic core"/>
    <property type="match status" value="1"/>
</dbReference>
<keyword evidence="2" id="KW-0238">DNA-binding</keyword>
<name>A0AB37UAV8_9CYAN</name>
<dbReference type="RefSeq" id="WP_127024921.1">
    <property type="nucleotide sequence ID" value="NZ_RSCK01000110.1"/>
</dbReference>
<evidence type="ECO:0000256" key="3">
    <source>
        <dbReference type="ARBA" id="ARBA00023172"/>
    </source>
</evidence>
<evidence type="ECO:0000259" key="4">
    <source>
        <dbReference type="PROSITE" id="PS51898"/>
    </source>
</evidence>
<organism evidence="5 6">
    <name type="scientific">Chroococcidiopsis cubana SAG 39.79</name>
    <dbReference type="NCBI Taxonomy" id="388085"/>
    <lineage>
        <taxon>Bacteria</taxon>
        <taxon>Bacillati</taxon>
        <taxon>Cyanobacteriota</taxon>
        <taxon>Cyanophyceae</taxon>
        <taxon>Chroococcidiopsidales</taxon>
        <taxon>Chroococcidiopsidaceae</taxon>
        <taxon>Chroococcidiopsis</taxon>
    </lineage>
</organism>
<comment type="caution">
    <text evidence="5">The sequence shown here is derived from an EMBL/GenBank/DDBJ whole genome shotgun (WGS) entry which is preliminary data.</text>
</comment>
<dbReference type="PANTHER" id="PTHR30349:SF41">
    <property type="entry name" value="INTEGRASE_RECOMBINASE PROTEIN MJ0367-RELATED"/>
    <property type="match status" value="1"/>
</dbReference>
<dbReference type="CDD" id="cd00796">
    <property type="entry name" value="INT_Rci_Hp1_C"/>
    <property type="match status" value="1"/>
</dbReference>
<evidence type="ECO:0000256" key="1">
    <source>
        <dbReference type="ARBA" id="ARBA00008857"/>
    </source>
</evidence>
<reference evidence="5 6" key="1">
    <citation type="journal article" date="2019" name="Genome Biol. Evol.">
        <title>Day and night: Metabolic profiles and evolutionary relationships of six axenic non-marine cyanobacteria.</title>
        <authorList>
            <person name="Will S.E."/>
            <person name="Henke P."/>
            <person name="Boedeker C."/>
            <person name="Huang S."/>
            <person name="Brinkmann H."/>
            <person name="Rohde M."/>
            <person name="Jarek M."/>
            <person name="Friedl T."/>
            <person name="Seufert S."/>
            <person name="Schumacher M."/>
            <person name="Overmann J."/>
            <person name="Neumann-Schaal M."/>
            <person name="Petersen J."/>
        </authorList>
    </citation>
    <scope>NUCLEOTIDE SEQUENCE [LARGE SCALE GENOMIC DNA]</scope>
    <source>
        <strain evidence="5 6">SAG 39.79</strain>
    </source>
</reference>
<protein>
    <recommendedName>
        <fullName evidence="4">Tyr recombinase domain-containing protein</fullName>
    </recommendedName>
</protein>
<dbReference type="GO" id="GO:0003677">
    <property type="term" value="F:DNA binding"/>
    <property type="evidence" value="ECO:0007669"/>
    <property type="project" value="UniProtKB-KW"/>
</dbReference>
<dbReference type="InterPro" id="IPR002104">
    <property type="entry name" value="Integrase_catalytic"/>
</dbReference>
<keyword evidence="3" id="KW-0233">DNA recombination</keyword>
<dbReference type="Pfam" id="PF00589">
    <property type="entry name" value="Phage_integrase"/>
    <property type="match status" value="1"/>
</dbReference>
<dbReference type="PROSITE" id="PS51898">
    <property type="entry name" value="TYR_RECOMBINASE"/>
    <property type="match status" value="1"/>
</dbReference>
<evidence type="ECO:0000313" key="6">
    <source>
        <dbReference type="Proteomes" id="UP000282574"/>
    </source>
</evidence>
<dbReference type="AlphaFoldDB" id="A0AB37UAV8"/>
<proteinExistence type="inferred from homology"/>
<dbReference type="PANTHER" id="PTHR30349">
    <property type="entry name" value="PHAGE INTEGRASE-RELATED"/>
    <property type="match status" value="1"/>
</dbReference>
<dbReference type="GO" id="GO:0006310">
    <property type="term" value="P:DNA recombination"/>
    <property type="evidence" value="ECO:0007669"/>
    <property type="project" value="UniProtKB-KW"/>
</dbReference>
<dbReference type="SUPFAM" id="SSF56349">
    <property type="entry name" value="DNA breaking-rejoining enzymes"/>
    <property type="match status" value="1"/>
</dbReference>
<dbReference type="EMBL" id="RSCK01000110">
    <property type="protein sequence ID" value="RUT02336.1"/>
    <property type="molecule type" value="Genomic_DNA"/>
</dbReference>
<dbReference type="GO" id="GO:0015074">
    <property type="term" value="P:DNA integration"/>
    <property type="evidence" value="ECO:0007669"/>
    <property type="project" value="InterPro"/>
</dbReference>
<comment type="similarity">
    <text evidence="1">Belongs to the 'phage' integrase family.</text>
</comment>
<dbReference type="Proteomes" id="UP000282574">
    <property type="component" value="Unassembled WGS sequence"/>
</dbReference>
<dbReference type="InterPro" id="IPR050090">
    <property type="entry name" value="Tyrosine_recombinase_XerCD"/>
</dbReference>
<keyword evidence="6" id="KW-1185">Reference proteome</keyword>
<feature type="domain" description="Tyr recombinase" evidence="4">
    <location>
        <begin position="175"/>
        <end position="364"/>
    </location>
</feature>
<accession>A0AB37UAV8</accession>
<sequence length="364" mass="40995">MSTKNAKNTVAVEAVEGRLRLRFRVNGSQRSLAVGLHDSKENRIRASLIARQIDVDLLSGSCDHTLEKYRPTAKAPVSVANLFEQFIQAREVASTTLDKYRAILNQLQAHTVGSKQAQTIGVATAKAFAETIRGDLSDRVYKERLGLLAACWNWSKQPINPWKTLQQRIRVPPKRKPNPFTKNEIIAIVNAFKCDRYYSHYAPFVEFLFLTGCRTGEARALRWGSVSKDAIWIGESISKGQRKGTKTNRDRYIPINDRLRSLLDGQQFRLSITADSMPDRLVFPSPTGLPIDEHNFANRAWRNVLAKLAIPYRRPYLTRSTFISHALESGMSPVSIAALTGHAVRVLYESYVGTVTQPQIPDLF</sequence>
<dbReference type="InterPro" id="IPR013762">
    <property type="entry name" value="Integrase-like_cat_sf"/>
</dbReference>
<evidence type="ECO:0000313" key="5">
    <source>
        <dbReference type="EMBL" id="RUT02336.1"/>
    </source>
</evidence>